<dbReference type="PROSITE" id="PS01148">
    <property type="entry name" value="UPF0033"/>
    <property type="match status" value="1"/>
</dbReference>
<proteinExistence type="inferred from homology"/>
<dbReference type="EMBL" id="JPMD01000002">
    <property type="protein sequence ID" value="KEZ88481.1"/>
    <property type="molecule type" value="Genomic_DNA"/>
</dbReference>
<dbReference type="InterPro" id="IPR036868">
    <property type="entry name" value="TusA-like_sf"/>
</dbReference>
<dbReference type="Proteomes" id="UP000028542">
    <property type="component" value="Unassembled WGS sequence"/>
</dbReference>
<dbReference type="PANTHER" id="PTHR33279">
    <property type="entry name" value="SULFUR CARRIER PROTEIN YEDF-RELATED"/>
    <property type="match status" value="1"/>
</dbReference>
<reference evidence="3 4" key="1">
    <citation type="submission" date="2014-07" db="EMBL/GenBank/DDBJ databases">
        <title>Draft genome of Clostridium sulfidigenes 113A isolated from sediments associated with methane hydrate from Krishna Godavari basin.</title>
        <authorList>
            <person name="Honkalas V.S."/>
            <person name="Dabir A.P."/>
            <person name="Arora P."/>
            <person name="Dhakephalkar P.K."/>
        </authorList>
    </citation>
    <scope>NUCLEOTIDE SEQUENCE [LARGE SCALE GENOMIC DNA]</scope>
    <source>
        <strain evidence="3 4">113A</strain>
    </source>
</reference>
<sequence>MVKVDARGMSCPQPVLMAKKALSANKDGFEILVDNNVAKENVSRFIKNAGLNAVVTEVEEDFLIKAVK</sequence>
<dbReference type="AlphaFoldDB" id="A0A084JHP7"/>
<dbReference type="eggNOG" id="COG0425">
    <property type="taxonomic scope" value="Bacteria"/>
</dbReference>
<evidence type="ECO:0000313" key="3">
    <source>
        <dbReference type="EMBL" id="KEZ88481.1"/>
    </source>
</evidence>
<accession>A0A084JHP7</accession>
<name>A0A084JHP7_9CLOT</name>
<dbReference type="CDD" id="cd03421">
    <property type="entry name" value="SirA_like_N"/>
    <property type="match status" value="1"/>
</dbReference>
<dbReference type="Gene3D" id="3.30.110.40">
    <property type="entry name" value="TusA-like domain"/>
    <property type="match status" value="1"/>
</dbReference>
<keyword evidence="4" id="KW-1185">Reference proteome</keyword>
<dbReference type="STRING" id="318464.IO99_02235"/>
<evidence type="ECO:0000313" key="4">
    <source>
        <dbReference type="Proteomes" id="UP000028542"/>
    </source>
</evidence>
<organism evidence="3 4">
    <name type="scientific">Clostridium sulfidigenes</name>
    <dbReference type="NCBI Taxonomy" id="318464"/>
    <lineage>
        <taxon>Bacteria</taxon>
        <taxon>Bacillati</taxon>
        <taxon>Bacillota</taxon>
        <taxon>Clostridia</taxon>
        <taxon>Eubacteriales</taxon>
        <taxon>Clostridiaceae</taxon>
        <taxon>Clostridium</taxon>
    </lineage>
</organism>
<feature type="domain" description="UPF0033" evidence="2">
    <location>
        <begin position="4"/>
        <end position="28"/>
    </location>
</feature>
<evidence type="ECO:0000259" key="2">
    <source>
        <dbReference type="PROSITE" id="PS01148"/>
    </source>
</evidence>
<dbReference type="Pfam" id="PF01206">
    <property type="entry name" value="TusA"/>
    <property type="match status" value="1"/>
</dbReference>
<evidence type="ECO:0000256" key="1">
    <source>
        <dbReference type="ARBA" id="ARBA00008984"/>
    </source>
</evidence>
<comment type="caution">
    <text evidence="3">The sequence shown here is derived from an EMBL/GenBank/DDBJ whole genome shotgun (WGS) entry which is preliminary data.</text>
</comment>
<gene>
    <name evidence="3" type="ORF">IO99_02235</name>
</gene>
<dbReference type="SUPFAM" id="SSF64307">
    <property type="entry name" value="SirA-like"/>
    <property type="match status" value="1"/>
</dbReference>
<comment type="similarity">
    <text evidence="1">Belongs to the sulfur carrier protein TusA family.</text>
</comment>
<dbReference type="InterPro" id="IPR001455">
    <property type="entry name" value="TusA-like"/>
</dbReference>
<dbReference type="PANTHER" id="PTHR33279:SF6">
    <property type="entry name" value="SULFUR CARRIER PROTEIN YEDF-RELATED"/>
    <property type="match status" value="1"/>
</dbReference>
<protein>
    <submittedName>
        <fullName evidence="3">SirA family protein</fullName>
    </submittedName>
</protein>